<feature type="binding site" evidence="10 15">
    <location>
        <position position="469"/>
    </location>
    <ligand>
        <name>Zn(2+)</name>
        <dbReference type="ChEBI" id="CHEBI:29105"/>
    </ligand>
</feature>
<evidence type="ECO:0000256" key="6">
    <source>
        <dbReference type="ARBA" id="ARBA00022833"/>
    </source>
</evidence>
<evidence type="ECO:0000256" key="10">
    <source>
        <dbReference type="HAMAP-Rule" id="MF_01024"/>
    </source>
</evidence>
<keyword evidence="18" id="KW-1185">Reference proteome</keyword>
<dbReference type="HAMAP" id="MF_01024">
    <property type="entry name" value="HisD"/>
    <property type="match status" value="1"/>
</dbReference>
<evidence type="ECO:0000313" key="17">
    <source>
        <dbReference type="EMBL" id="CUR31630.1"/>
    </source>
</evidence>
<dbReference type="PROSITE" id="PS00611">
    <property type="entry name" value="HISOL_DEHYDROGENASE"/>
    <property type="match status" value="1"/>
</dbReference>
<feature type="binding site" evidence="10 14">
    <location>
        <position position="377"/>
    </location>
    <ligand>
        <name>substrate</name>
    </ligand>
</feature>
<dbReference type="NCBIfam" id="TIGR00069">
    <property type="entry name" value="hisD"/>
    <property type="match status" value="1"/>
</dbReference>
<sequence length="479" mass="51861">MYPLSIGKEARGISSETVVSLAQPLESESLLSVSYLGPSFLRLALRITMLRIITQWVEAQAELRRISDRTHDDTMIHKEATVREVLQTVRRQGDKALLHYTEEFDQQTLTLDELRVSGSELDAAYQQVSKELLDAIQLARKQIEAFHRQRIPKSWVQFEDDEVVLGKRYTPVDRAGLYVPGGKASYPSTVLMNAVPAQVAKVPRIVMVTPPGPEHKMNPAVLVAAQEAGVHEIYRVGGAQAVAALAYGTETIPKVDVITGPGNIYVTLAKKLVYGTVGIDSLAGPSEVLVIADSVANPIHVAADLLAQAEHDTLAAAILLTTDSALARQVVAEVERQLVNHPRRTLTEKAIAHYGLVVVVESLEAAAQLSNEFAPEHLELEVAEPWDLLESIRHAGAIFLGCSTPEAVGDYLAGPNHTLPTSGAARYASALGVETFMKHSSLIQYSPTALQKVAGAIQVLTTAEGLPSHGDSVRLRTEP</sequence>
<comment type="catalytic activity">
    <reaction evidence="9 10">
        <text>L-histidinol + 2 NAD(+) + H2O = L-histidine + 2 NADH + 3 H(+)</text>
        <dbReference type="Rhea" id="RHEA:20641"/>
        <dbReference type="ChEBI" id="CHEBI:15377"/>
        <dbReference type="ChEBI" id="CHEBI:15378"/>
        <dbReference type="ChEBI" id="CHEBI:57540"/>
        <dbReference type="ChEBI" id="CHEBI:57595"/>
        <dbReference type="ChEBI" id="CHEBI:57699"/>
        <dbReference type="ChEBI" id="CHEBI:57945"/>
        <dbReference type="EC" id="1.1.1.23"/>
    </reaction>
</comment>
<feature type="binding site" evidence="10 15">
    <location>
        <position position="410"/>
    </location>
    <ligand>
        <name>Zn(2+)</name>
        <dbReference type="ChEBI" id="CHEBI:29105"/>
    </ligand>
</feature>
<dbReference type="GO" id="GO:0051287">
    <property type="term" value="F:NAD binding"/>
    <property type="evidence" value="ECO:0007669"/>
    <property type="project" value="InterPro"/>
</dbReference>
<dbReference type="Gene3D" id="1.20.5.1300">
    <property type="match status" value="1"/>
</dbReference>
<dbReference type="InterPro" id="IPR012131">
    <property type="entry name" value="Hstdl_DH"/>
</dbReference>
<dbReference type="STRING" id="671072.PL9214291221"/>
<dbReference type="GO" id="GO:0008270">
    <property type="term" value="F:zinc ion binding"/>
    <property type="evidence" value="ECO:0007669"/>
    <property type="project" value="UniProtKB-UniRule"/>
</dbReference>
<evidence type="ECO:0000256" key="4">
    <source>
        <dbReference type="ARBA" id="ARBA00022605"/>
    </source>
</evidence>
<organism evidence="17 18">
    <name type="scientific">Planktothrix tepida PCC 9214</name>
    <dbReference type="NCBI Taxonomy" id="671072"/>
    <lineage>
        <taxon>Bacteria</taxon>
        <taxon>Bacillati</taxon>
        <taxon>Cyanobacteriota</taxon>
        <taxon>Cyanophyceae</taxon>
        <taxon>Oscillatoriophycideae</taxon>
        <taxon>Oscillatoriales</taxon>
        <taxon>Microcoleaceae</taxon>
        <taxon>Planktothrix</taxon>
    </lineage>
</organism>
<dbReference type="SUPFAM" id="SSF53720">
    <property type="entry name" value="ALDH-like"/>
    <property type="match status" value="1"/>
</dbReference>
<evidence type="ECO:0000256" key="14">
    <source>
        <dbReference type="PIRSR" id="PIRSR000099-3"/>
    </source>
</evidence>
<evidence type="ECO:0000256" key="15">
    <source>
        <dbReference type="PIRSR" id="PIRSR000099-4"/>
    </source>
</evidence>
<feature type="active site" description="Proton acceptor" evidence="10 12">
    <location>
        <position position="377"/>
    </location>
</feature>
<dbReference type="PANTHER" id="PTHR21256">
    <property type="entry name" value="HISTIDINOL DEHYDROGENASE HDH"/>
    <property type="match status" value="1"/>
</dbReference>
<dbReference type="GO" id="GO:0000105">
    <property type="term" value="P:L-histidine biosynthetic process"/>
    <property type="evidence" value="ECO:0007669"/>
    <property type="project" value="UniProtKB-UniRule"/>
</dbReference>
<evidence type="ECO:0000256" key="11">
    <source>
        <dbReference type="PIRNR" id="PIRNR000099"/>
    </source>
</evidence>
<feature type="binding site" evidence="10 15">
    <location>
        <position position="308"/>
    </location>
    <ligand>
        <name>Zn(2+)</name>
        <dbReference type="ChEBI" id="CHEBI:29105"/>
    </ligand>
</feature>
<dbReference type="PANTHER" id="PTHR21256:SF2">
    <property type="entry name" value="HISTIDINE BIOSYNTHESIS TRIFUNCTIONAL PROTEIN"/>
    <property type="match status" value="1"/>
</dbReference>
<evidence type="ECO:0000256" key="1">
    <source>
        <dbReference type="ARBA" id="ARBA00003850"/>
    </source>
</evidence>
<reference evidence="18" key="1">
    <citation type="submission" date="2015-10" db="EMBL/GenBank/DDBJ databases">
        <authorList>
            <person name="Regsiter A."/>
            <person name="william w."/>
        </authorList>
    </citation>
    <scope>NUCLEOTIDE SEQUENCE [LARGE SCALE GENOMIC DNA]</scope>
</reference>
<accession>A0A1J1LHD7</accession>
<keyword evidence="4 10" id="KW-0028">Amino-acid biosynthesis</keyword>
<dbReference type="InterPro" id="IPR022695">
    <property type="entry name" value="Histidinol_DH_monofunct"/>
</dbReference>
<evidence type="ECO:0000256" key="16">
    <source>
        <dbReference type="RuleBase" id="RU004175"/>
    </source>
</evidence>
<dbReference type="Proteomes" id="UP000184315">
    <property type="component" value="Unassembled WGS sequence"/>
</dbReference>
<name>A0A1J1LHD7_9CYAN</name>
<feature type="binding site" evidence="10 13">
    <location>
        <position position="240"/>
    </location>
    <ligand>
        <name>NAD(+)</name>
        <dbReference type="ChEBI" id="CHEBI:57540"/>
    </ligand>
</feature>
<feature type="binding site" evidence="10 14">
    <location>
        <position position="286"/>
    </location>
    <ligand>
        <name>substrate</name>
    </ligand>
</feature>
<evidence type="ECO:0000256" key="12">
    <source>
        <dbReference type="PIRSR" id="PIRSR000099-1"/>
    </source>
</evidence>
<dbReference type="EMBL" id="CZDF01000132">
    <property type="protein sequence ID" value="CUR31630.1"/>
    <property type="molecule type" value="Genomic_DNA"/>
</dbReference>
<feature type="binding site" evidence="10 13">
    <location>
        <position position="178"/>
    </location>
    <ligand>
        <name>NAD(+)</name>
        <dbReference type="ChEBI" id="CHEBI:57540"/>
    </ligand>
</feature>
<dbReference type="CDD" id="cd06572">
    <property type="entry name" value="Histidinol_dh"/>
    <property type="match status" value="1"/>
</dbReference>
<evidence type="ECO:0000313" key="18">
    <source>
        <dbReference type="Proteomes" id="UP000184315"/>
    </source>
</evidence>
<keyword evidence="6 10" id="KW-0862">Zinc</keyword>
<feature type="binding site" evidence="10 14">
    <location>
        <position position="469"/>
    </location>
    <ligand>
        <name>substrate</name>
    </ligand>
</feature>
<dbReference type="InterPro" id="IPR016161">
    <property type="entry name" value="Ald_DH/histidinol_DH"/>
</dbReference>
<dbReference type="FunFam" id="3.40.50.1980:FF:000001">
    <property type="entry name" value="Histidinol dehydrogenase"/>
    <property type="match status" value="1"/>
</dbReference>
<comment type="similarity">
    <text evidence="2 10 11 16">Belongs to the histidinol dehydrogenase family.</text>
</comment>
<feature type="binding site" evidence="10 14">
    <location>
        <position position="410"/>
    </location>
    <ligand>
        <name>substrate</name>
    </ligand>
</feature>
<feature type="binding site" evidence="10 14">
    <location>
        <position position="311"/>
    </location>
    <ligand>
        <name>substrate</name>
    </ligand>
</feature>
<comment type="cofactor">
    <cofactor evidence="10 15">
        <name>Zn(2+)</name>
        <dbReference type="ChEBI" id="CHEBI:29105"/>
    </cofactor>
    <text evidence="10 15">Binds 1 zinc ion per subunit.</text>
</comment>
<feature type="binding site" evidence="10 13">
    <location>
        <position position="263"/>
    </location>
    <ligand>
        <name>NAD(+)</name>
        <dbReference type="ChEBI" id="CHEBI:57540"/>
    </ligand>
</feature>
<proteinExistence type="inferred from homology"/>
<gene>
    <name evidence="10 17" type="primary">hisD</name>
    <name evidence="17" type="ORF">PL9214291221</name>
</gene>
<dbReference type="PRINTS" id="PR00083">
    <property type="entry name" value="HOLDHDRGNASE"/>
</dbReference>
<dbReference type="InterPro" id="IPR001692">
    <property type="entry name" value="Histidinol_DH_CS"/>
</dbReference>
<evidence type="ECO:0000256" key="7">
    <source>
        <dbReference type="ARBA" id="ARBA00023002"/>
    </source>
</evidence>
<dbReference type="GO" id="GO:0005829">
    <property type="term" value="C:cytosol"/>
    <property type="evidence" value="ECO:0007669"/>
    <property type="project" value="TreeGrafter"/>
</dbReference>
<keyword evidence="5 10" id="KW-0479">Metal-binding</keyword>
<dbReference type="GO" id="GO:0004399">
    <property type="term" value="F:histidinol dehydrogenase activity"/>
    <property type="evidence" value="ECO:0007669"/>
    <property type="project" value="UniProtKB-UniRule"/>
</dbReference>
<evidence type="ECO:0000256" key="13">
    <source>
        <dbReference type="PIRSR" id="PIRSR000099-2"/>
    </source>
</evidence>
<evidence type="ECO:0000256" key="9">
    <source>
        <dbReference type="ARBA" id="ARBA00049489"/>
    </source>
</evidence>
<feature type="binding site" evidence="10 14">
    <location>
        <position position="464"/>
    </location>
    <ligand>
        <name>substrate</name>
    </ligand>
</feature>
<dbReference type="UniPathway" id="UPA00031">
    <property type="reaction ID" value="UER00014"/>
</dbReference>
<evidence type="ECO:0000256" key="3">
    <source>
        <dbReference type="ARBA" id="ARBA00012965"/>
    </source>
</evidence>
<comment type="function">
    <text evidence="1 10">Catalyzes the sequential NAD-dependent oxidations of L-histidinol to L-histidinaldehyde and then to L-histidine.</text>
</comment>
<comment type="pathway">
    <text evidence="10">Amino-acid biosynthesis; L-histidine biosynthesis; L-histidine from 5-phospho-alpha-D-ribose 1-diphosphate: step 9/9.</text>
</comment>
<dbReference type="EC" id="1.1.1.23" evidence="3 10"/>
<protein>
    <recommendedName>
        <fullName evidence="3 10">Histidinol dehydrogenase</fullName>
        <shortName evidence="10">HDH</shortName>
        <ecNumber evidence="3 10">1.1.1.23</ecNumber>
    </recommendedName>
</protein>
<feature type="active site" description="Proton acceptor" evidence="10 12">
    <location>
        <position position="376"/>
    </location>
</feature>
<dbReference type="FunFam" id="3.40.50.1980:FF:000026">
    <property type="entry name" value="Histidinol dehydrogenase"/>
    <property type="match status" value="1"/>
</dbReference>
<evidence type="ECO:0000256" key="8">
    <source>
        <dbReference type="ARBA" id="ARBA00023027"/>
    </source>
</evidence>
<evidence type="ECO:0000256" key="5">
    <source>
        <dbReference type="ARBA" id="ARBA00022723"/>
    </source>
</evidence>
<dbReference type="Pfam" id="PF00815">
    <property type="entry name" value="Histidinol_dh"/>
    <property type="match status" value="1"/>
</dbReference>
<keyword evidence="8 10" id="KW-0520">NAD</keyword>
<keyword evidence="10" id="KW-0368">Histidine biosynthesis</keyword>
<feature type="binding site" evidence="10 14">
    <location>
        <position position="308"/>
    </location>
    <ligand>
        <name>substrate</name>
    </ligand>
</feature>
<feature type="binding site" evidence="10 15">
    <location>
        <position position="311"/>
    </location>
    <ligand>
        <name>Zn(2+)</name>
        <dbReference type="ChEBI" id="CHEBI:29105"/>
    </ligand>
</feature>
<dbReference type="Gene3D" id="3.40.50.1980">
    <property type="entry name" value="Nitrogenase molybdenum iron protein domain"/>
    <property type="match status" value="2"/>
</dbReference>
<evidence type="ECO:0000256" key="2">
    <source>
        <dbReference type="ARBA" id="ARBA00010178"/>
    </source>
</evidence>
<dbReference type="PIRSF" id="PIRSF000099">
    <property type="entry name" value="Histidinol_dh"/>
    <property type="match status" value="1"/>
</dbReference>
<dbReference type="AlphaFoldDB" id="A0A1J1LHD7"/>
<keyword evidence="7 10" id="KW-0560">Oxidoreductase</keyword>